<dbReference type="EMBL" id="JABXJJ020000004">
    <property type="protein sequence ID" value="MDI5968656.1"/>
    <property type="molecule type" value="Genomic_DNA"/>
</dbReference>
<dbReference type="InterPro" id="IPR016624">
    <property type="entry name" value="UCP014753"/>
</dbReference>
<dbReference type="PANTHER" id="PTHR35339">
    <property type="entry name" value="LINALOOL DEHYDRATASE_ISOMERASE DOMAIN-CONTAINING PROTEIN"/>
    <property type="match status" value="1"/>
</dbReference>
<dbReference type="PIRSF" id="PIRSF014753">
    <property type="entry name" value="UCP014753"/>
    <property type="match status" value="1"/>
</dbReference>
<dbReference type="PANTHER" id="PTHR35339:SF4">
    <property type="entry name" value="LINALOOL DEHYDRATASE_ISOMERASE DOMAIN-CONTAINING PROTEIN"/>
    <property type="match status" value="1"/>
</dbReference>
<evidence type="ECO:0000313" key="3">
    <source>
        <dbReference type="EMBL" id="MDI5968656.1"/>
    </source>
</evidence>
<feature type="domain" description="DUF2264" evidence="2">
    <location>
        <begin position="36"/>
        <end position="395"/>
    </location>
</feature>
<feature type="region of interest" description="Disordered" evidence="1">
    <location>
        <begin position="1"/>
        <end position="25"/>
    </location>
</feature>
<sequence>MPAANSPLPPQEWQPPAPGLVLPPPDHVLSPRTGWTRAHWEAVADRLLDALVPYASPGFAQYRLPGRASWSGAHSDGLEGFARTFLLASFRIAGAHAGATGPLPPAVTERIDSLTQRYARGLTTGTDPDSPDAWPPITERSQPMVEAASIAIGLHETRPWLWDRLPDRTRQQVADWLAGFVGKHPVDNNWRLFQVVTEQFLASVGGTYRQSEIDAGLDRIEDWYDGDGWYRDGDGRNFDYYVGWAMHFYPLLWARIAGAGGGSADGGRVAAYRARLSRFLDDYVHFFGADGAPVHQGRSLTYRFAAVAPVWMGALAGASPLPPGLTRRLASGALRHFAERGAPDGAGLLRPGWYGPYAPVTQSYSGPASPYWASKGFLGLLLPPGDPVWTAAELPLPIEESDTRRVITAPGWLLHGTRADGIVRLLNHGTDHYAPHTDWSRDEPHYTKLTYTSRSAPLTGVHVRDRHLDAHVALLAPDGTASRRTVVRPLAVRDDRASSWYEARLPGDERTYHVTTTSLPYGACEVRVSEVDAPDGVAEGVTVRDGGHAVAGSRAPEVLGGADWALSRRDDGLTTVVVGLHGWRSAGVERAEDAHAFGPHAAVPYVTAPVGAGAARVWVTLVVLTGEALDAAGVARLRTGFRVAVTKDAVHVTVDGEPDRVVPHRISSSYGEA</sequence>
<dbReference type="RefSeq" id="WP_271318461.1">
    <property type="nucleotide sequence ID" value="NZ_JABXJJ020000004.1"/>
</dbReference>
<dbReference type="AlphaFoldDB" id="A0AA90GZQ6"/>
<feature type="compositionally biased region" description="Pro residues" evidence="1">
    <location>
        <begin position="7"/>
        <end position="25"/>
    </location>
</feature>
<gene>
    <name evidence="3" type="ORF">POF50_004730</name>
</gene>
<evidence type="ECO:0000259" key="2">
    <source>
        <dbReference type="Pfam" id="PF10022"/>
    </source>
</evidence>
<reference evidence="3" key="1">
    <citation type="submission" date="2023-05" db="EMBL/GenBank/DDBJ databases">
        <title>Streptantibioticus silvisoli sp. nov., acidotolerant actinomycetes 1 from pine litter.</title>
        <authorList>
            <person name="Swiecimska M."/>
            <person name="Golinska P."/>
            <person name="Sangal V."/>
            <person name="Wachnowicz B."/>
            <person name="Goodfellow M."/>
        </authorList>
    </citation>
    <scope>NUCLEOTIDE SEQUENCE</scope>
    <source>
        <strain evidence="3">SL13</strain>
    </source>
</reference>
<name>A0AA90GZQ6_9ACTN</name>
<dbReference type="Pfam" id="PF10022">
    <property type="entry name" value="DUF2264"/>
    <property type="match status" value="1"/>
</dbReference>
<organism evidence="3">
    <name type="scientific">Streptantibioticus silvisoli</name>
    <dbReference type="NCBI Taxonomy" id="2705255"/>
    <lineage>
        <taxon>Bacteria</taxon>
        <taxon>Bacillati</taxon>
        <taxon>Actinomycetota</taxon>
        <taxon>Actinomycetes</taxon>
        <taxon>Kitasatosporales</taxon>
        <taxon>Streptomycetaceae</taxon>
        <taxon>Streptantibioticus</taxon>
    </lineage>
</organism>
<evidence type="ECO:0000256" key="1">
    <source>
        <dbReference type="SAM" id="MobiDB-lite"/>
    </source>
</evidence>
<dbReference type="InterPro" id="IPR049349">
    <property type="entry name" value="DUF2264_N"/>
</dbReference>
<protein>
    <submittedName>
        <fullName evidence="3">DUF2264 domain-containing protein</fullName>
    </submittedName>
</protein>
<comment type="caution">
    <text evidence="3">The sequence shown here is derived from an EMBL/GenBank/DDBJ whole genome shotgun (WGS) entry which is preliminary data.</text>
</comment>
<accession>A0AA90GZQ6</accession>
<proteinExistence type="predicted"/>